<proteinExistence type="predicted"/>
<dbReference type="InterPro" id="IPR013320">
    <property type="entry name" value="ConA-like_dom_sf"/>
</dbReference>
<dbReference type="InterPro" id="IPR012902">
    <property type="entry name" value="N_methyl_site"/>
</dbReference>
<feature type="transmembrane region" description="Helical" evidence="1">
    <location>
        <begin position="27"/>
        <end position="50"/>
    </location>
</feature>
<name>A0A2M7R9J6_9BACT</name>
<dbReference type="AlphaFoldDB" id="A0A2M7R9J6"/>
<keyword evidence="1" id="KW-0812">Transmembrane</keyword>
<gene>
    <name evidence="2" type="ORF">COY72_00120</name>
</gene>
<dbReference type="Gene3D" id="2.60.120.200">
    <property type="match status" value="1"/>
</dbReference>
<keyword evidence="1" id="KW-0472">Membrane</keyword>
<dbReference type="Proteomes" id="UP000230055">
    <property type="component" value="Unassembled WGS sequence"/>
</dbReference>
<dbReference type="Pfam" id="PF07963">
    <property type="entry name" value="N_methyl"/>
    <property type="match status" value="1"/>
</dbReference>
<evidence type="ECO:0000256" key="1">
    <source>
        <dbReference type="SAM" id="Phobius"/>
    </source>
</evidence>
<dbReference type="SUPFAM" id="SSF54523">
    <property type="entry name" value="Pili subunits"/>
    <property type="match status" value="1"/>
</dbReference>
<dbReference type="Pfam" id="PF13385">
    <property type="entry name" value="Laminin_G_3"/>
    <property type="match status" value="1"/>
</dbReference>
<comment type="caution">
    <text evidence="2">The sequence shown here is derived from an EMBL/GenBank/DDBJ whole genome shotgun (WGS) entry which is preliminary data.</text>
</comment>
<dbReference type="InterPro" id="IPR045584">
    <property type="entry name" value="Pilin-like"/>
</dbReference>
<sequence>MRKQRRKTDPCLIVREGKIYMKKEKSFTVIELLLVIAIMGFVASFTMIIMRSAREKARITGLIQFSTSIEHAFFIDIVGEWEFEDNLNDSSGNNLNGQWKGLGSYISNDASPQLGKAAQLDGNNYIQVMDPGENSILDIKDEITVESWIKINDFGSKPWLCIVCKDGSYELKIKNNGQASFRLYGEDGSQYNIQPSEDVFKFGTGKWHHYVGTWNGSEMKIYINGEEKGDPIIFWGRIKENNEDLKFGKDVIGVMDNVRLYNMGFASSQIGKFYANTLEIRKNWLK</sequence>
<evidence type="ECO:0000313" key="2">
    <source>
        <dbReference type="EMBL" id="PIY91067.1"/>
    </source>
</evidence>
<reference evidence="3" key="1">
    <citation type="submission" date="2017-09" db="EMBL/GenBank/DDBJ databases">
        <title>Depth-based differentiation of microbial function through sediment-hosted aquifers and enrichment of novel symbionts in the deep terrestrial subsurface.</title>
        <authorList>
            <person name="Probst A.J."/>
            <person name="Ladd B."/>
            <person name="Jarett J.K."/>
            <person name="Geller-Mcgrath D.E."/>
            <person name="Sieber C.M.K."/>
            <person name="Emerson J.B."/>
            <person name="Anantharaman K."/>
            <person name="Thomas B.C."/>
            <person name="Malmstrom R."/>
            <person name="Stieglmeier M."/>
            <person name="Klingl A."/>
            <person name="Woyke T."/>
            <person name="Ryan C.M."/>
            <person name="Banfield J.F."/>
        </authorList>
    </citation>
    <scope>NUCLEOTIDE SEQUENCE [LARGE SCALE GENOMIC DNA]</scope>
</reference>
<keyword evidence="1" id="KW-1133">Transmembrane helix</keyword>
<accession>A0A2M7R9J6</accession>
<evidence type="ECO:0000313" key="3">
    <source>
        <dbReference type="Proteomes" id="UP000230055"/>
    </source>
</evidence>
<protein>
    <recommendedName>
        <fullName evidence="4">LamG-like jellyroll fold domain-containing protein</fullName>
    </recommendedName>
</protein>
<organism evidence="2 3">
    <name type="scientific">Candidatus Nealsonbacteria bacterium CG_4_10_14_0_8_um_filter_35_10</name>
    <dbReference type="NCBI Taxonomy" id="1974683"/>
    <lineage>
        <taxon>Bacteria</taxon>
        <taxon>Candidatus Nealsoniibacteriota</taxon>
    </lineage>
</organism>
<dbReference type="EMBL" id="PFLX01000003">
    <property type="protein sequence ID" value="PIY91067.1"/>
    <property type="molecule type" value="Genomic_DNA"/>
</dbReference>
<dbReference type="SUPFAM" id="SSF49899">
    <property type="entry name" value="Concanavalin A-like lectins/glucanases"/>
    <property type="match status" value="1"/>
</dbReference>
<evidence type="ECO:0008006" key="4">
    <source>
        <dbReference type="Google" id="ProtNLM"/>
    </source>
</evidence>